<sequence>MPARPDPSGAGARRPPGRPRRPVGPPPEPADIPVIPDDFAEDVRLRCGADGERWLRDLPGLLNRYSRRWGLRISAEPFPLSYNYVVAARRHDGTDAVLKLCHPRTVELPLEAAALRHFGPRRAAEVLDADLVGIEEYGGALLLGRVRPGESLVATAAADDLRATSAAAEVMRVLHEAGPPPDGFPSVADWGAGFARHRAAHGGGAGPLPAELFEPAERLFAELLAGSAPPVLLHGDLHHDNILDGGDRWVAIDPKGVTGEPCYEAGALVRNLWQDRYDTPDEAGTLRRRIGLLADELAVDRERLAGWCFAQAVLSAVWLVEDGEDPGDVRAAVRTAGLLHGLLGG</sequence>
<gene>
    <name evidence="2" type="ORF">CLV72_103540</name>
</gene>
<keyword evidence="2" id="KW-0418">Kinase</keyword>
<evidence type="ECO:0000313" key="3">
    <source>
        <dbReference type="Proteomes" id="UP000237846"/>
    </source>
</evidence>
<dbReference type="SUPFAM" id="SSF56112">
    <property type="entry name" value="Protein kinase-like (PK-like)"/>
    <property type="match status" value="1"/>
</dbReference>
<dbReference type="GO" id="GO:0016301">
    <property type="term" value="F:kinase activity"/>
    <property type="evidence" value="ECO:0007669"/>
    <property type="project" value="UniProtKB-KW"/>
</dbReference>
<comment type="caution">
    <text evidence="2">The sequence shown here is derived from an EMBL/GenBank/DDBJ whole genome shotgun (WGS) entry which is preliminary data.</text>
</comment>
<dbReference type="OrthoDB" id="3638028at2"/>
<feature type="compositionally biased region" description="Low complexity" evidence="1">
    <location>
        <begin position="1"/>
        <end position="14"/>
    </location>
</feature>
<dbReference type="InterPro" id="IPR006748">
    <property type="entry name" value="NH2Glyco/OHUrea_AB-resist_kin"/>
</dbReference>
<protein>
    <submittedName>
        <fullName evidence="2">Streptomycin 6-kinase</fullName>
    </submittedName>
</protein>
<accession>A0A2T0Q863</accession>
<dbReference type="EMBL" id="PVZC01000003">
    <property type="protein sequence ID" value="PRX99933.1"/>
    <property type="molecule type" value="Genomic_DNA"/>
</dbReference>
<dbReference type="AlphaFoldDB" id="A0A2T0Q863"/>
<dbReference type="Gene3D" id="3.90.1200.10">
    <property type="match status" value="1"/>
</dbReference>
<dbReference type="InterPro" id="IPR011009">
    <property type="entry name" value="Kinase-like_dom_sf"/>
</dbReference>
<evidence type="ECO:0000256" key="1">
    <source>
        <dbReference type="SAM" id="MobiDB-lite"/>
    </source>
</evidence>
<dbReference type="RefSeq" id="WP_106244998.1">
    <property type="nucleotide sequence ID" value="NZ_PVZC01000003.1"/>
</dbReference>
<feature type="region of interest" description="Disordered" evidence="1">
    <location>
        <begin position="1"/>
        <end position="34"/>
    </location>
</feature>
<dbReference type="GO" id="GO:0016773">
    <property type="term" value="F:phosphotransferase activity, alcohol group as acceptor"/>
    <property type="evidence" value="ECO:0007669"/>
    <property type="project" value="InterPro"/>
</dbReference>
<reference evidence="2 3" key="1">
    <citation type="submission" date="2018-03" db="EMBL/GenBank/DDBJ databases">
        <title>Genomic Encyclopedia of Archaeal and Bacterial Type Strains, Phase II (KMG-II): from individual species to whole genera.</title>
        <authorList>
            <person name="Goeker M."/>
        </authorList>
    </citation>
    <scope>NUCLEOTIDE SEQUENCE [LARGE SCALE GENOMIC DNA]</scope>
    <source>
        <strain evidence="2 3">DSM 45601</strain>
    </source>
</reference>
<evidence type="ECO:0000313" key="2">
    <source>
        <dbReference type="EMBL" id="PRX99933.1"/>
    </source>
</evidence>
<keyword evidence="3" id="KW-1185">Reference proteome</keyword>
<proteinExistence type="predicted"/>
<dbReference type="GO" id="GO:0019748">
    <property type="term" value="P:secondary metabolic process"/>
    <property type="evidence" value="ECO:0007669"/>
    <property type="project" value="InterPro"/>
</dbReference>
<keyword evidence="2" id="KW-0808">Transferase</keyword>
<dbReference type="Proteomes" id="UP000237846">
    <property type="component" value="Unassembled WGS sequence"/>
</dbReference>
<organism evidence="2 3">
    <name type="scientific">Allonocardiopsis opalescens</name>
    <dbReference type="NCBI Taxonomy" id="1144618"/>
    <lineage>
        <taxon>Bacteria</taxon>
        <taxon>Bacillati</taxon>
        <taxon>Actinomycetota</taxon>
        <taxon>Actinomycetes</taxon>
        <taxon>Streptosporangiales</taxon>
        <taxon>Allonocardiopsis</taxon>
    </lineage>
</organism>
<name>A0A2T0Q863_9ACTN</name>
<dbReference type="Pfam" id="PF04655">
    <property type="entry name" value="APH_6_hur"/>
    <property type="match status" value="1"/>
</dbReference>